<evidence type="ECO:0000313" key="1">
    <source>
        <dbReference type="EMBL" id="KAL2058836.1"/>
    </source>
</evidence>
<sequence length="146" mass="16073">MHQIPILLRLAARFGGDPHLVVRVSIGNDTGSNLQSLYPPELHTLRFDLQTYQGIIGPTFVGTATGIVRRYTIWVEIMVLKDDGVTPLTDWIMEEGVVTPGQVGMGNQRLSGAYVRRHLYFATAPGNCQLFVAQKKNGVVSQLPVV</sequence>
<proteinExistence type="predicted"/>
<reference evidence="1 2" key="1">
    <citation type="submission" date="2024-09" db="EMBL/GenBank/DDBJ databases">
        <title>Rethinking Asexuality: The Enigmatic Case of Functional Sexual Genes in Lepraria (Stereocaulaceae).</title>
        <authorList>
            <person name="Doellman M."/>
            <person name="Sun Y."/>
            <person name="Barcenas-Pena A."/>
            <person name="Lumbsch H.T."/>
            <person name="Grewe F."/>
        </authorList>
    </citation>
    <scope>NUCLEOTIDE SEQUENCE [LARGE SCALE GENOMIC DNA]</scope>
    <source>
        <strain evidence="1 2">Grewe 0041</strain>
    </source>
</reference>
<protein>
    <submittedName>
        <fullName evidence="1">Uncharacterized protein</fullName>
    </submittedName>
</protein>
<accession>A0ABR4BPA0</accession>
<evidence type="ECO:0000313" key="2">
    <source>
        <dbReference type="Proteomes" id="UP001590951"/>
    </source>
</evidence>
<organism evidence="1 2">
    <name type="scientific">Lepraria finkii</name>
    <dbReference type="NCBI Taxonomy" id="1340010"/>
    <lineage>
        <taxon>Eukaryota</taxon>
        <taxon>Fungi</taxon>
        <taxon>Dikarya</taxon>
        <taxon>Ascomycota</taxon>
        <taxon>Pezizomycotina</taxon>
        <taxon>Lecanoromycetes</taxon>
        <taxon>OSLEUM clade</taxon>
        <taxon>Lecanoromycetidae</taxon>
        <taxon>Lecanorales</taxon>
        <taxon>Lecanorineae</taxon>
        <taxon>Stereocaulaceae</taxon>
        <taxon>Lepraria</taxon>
    </lineage>
</organism>
<name>A0ABR4BPA0_9LECA</name>
<comment type="caution">
    <text evidence="1">The sequence shown here is derived from an EMBL/GenBank/DDBJ whole genome shotgun (WGS) entry which is preliminary data.</text>
</comment>
<dbReference type="Proteomes" id="UP001590951">
    <property type="component" value="Unassembled WGS sequence"/>
</dbReference>
<gene>
    <name evidence="1" type="ORF">ABVK25_000128</name>
</gene>
<dbReference type="EMBL" id="JBHFEH010000001">
    <property type="protein sequence ID" value="KAL2058836.1"/>
    <property type="molecule type" value="Genomic_DNA"/>
</dbReference>
<keyword evidence="2" id="KW-1185">Reference proteome</keyword>